<dbReference type="Pfam" id="PF09523">
    <property type="entry name" value="DUF2390"/>
    <property type="match status" value="1"/>
</dbReference>
<sequence length="179" mass="20143">MYSGMNANPNNFWQYSVAFYREPGIAEACLKLQSQHGFDVNLVLFCIWYGLHRGLLPAPLLQQALDFSQNWNALGVHPLRDARTMLKRGTHLQSLSSAADINALRESIKGLELKAEQIQQQELQHLAAAHPDHNAQGNPQVDMMQENLKNLCELSGCEWQRVEPQLQLILESVGKALAE</sequence>
<protein>
    <submittedName>
        <fullName evidence="1">TIGR02444 family protein</fullName>
    </submittedName>
</protein>
<dbReference type="InterPro" id="IPR012659">
    <property type="entry name" value="CHP02444"/>
</dbReference>
<proteinExistence type="predicted"/>
<name>A0A520S2B8_9GAMM</name>
<gene>
    <name evidence="1" type="ORF">EVA69_02710</name>
</gene>
<reference evidence="1 2" key="1">
    <citation type="submission" date="2019-02" db="EMBL/GenBank/DDBJ databases">
        <title>Prokaryotic population dynamics and viral predation in marine succession experiment using metagenomics: the confinement effect.</title>
        <authorList>
            <person name="Haro-Moreno J.M."/>
            <person name="Rodriguez-Valera F."/>
            <person name="Lopez-Perez M."/>
        </authorList>
    </citation>
    <scope>NUCLEOTIDE SEQUENCE [LARGE SCALE GENOMIC DNA]</scope>
    <source>
        <strain evidence="1">MED-G158</strain>
    </source>
</reference>
<dbReference type="NCBIfam" id="TIGR02444">
    <property type="entry name" value="TIGR02444 family protein"/>
    <property type="match status" value="1"/>
</dbReference>
<accession>A0A520S2B8</accession>
<evidence type="ECO:0000313" key="2">
    <source>
        <dbReference type="Proteomes" id="UP000320404"/>
    </source>
</evidence>
<dbReference type="EMBL" id="SHAH01000027">
    <property type="protein sequence ID" value="RZO76618.1"/>
    <property type="molecule type" value="Genomic_DNA"/>
</dbReference>
<dbReference type="AlphaFoldDB" id="A0A520S2B8"/>
<dbReference type="Proteomes" id="UP000320404">
    <property type="component" value="Unassembled WGS sequence"/>
</dbReference>
<evidence type="ECO:0000313" key="1">
    <source>
        <dbReference type="EMBL" id="RZO76618.1"/>
    </source>
</evidence>
<organism evidence="1 2">
    <name type="scientific">OM182 bacterium</name>
    <dbReference type="NCBI Taxonomy" id="2510334"/>
    <lineage>
        <taxon>Bacteria</taxon>
        <taxon>Pseudomonadati</taxon>
        <taxon>Pseudomonadota</taxon>
        <taxon>Gammaproteobacteria</taxon>
        <taxon>OMG group</taxon>
        <taxon>OM182 clade</taxon>
    </lineage>
</organism>
<comment type="caution">
    <text evidence="1">The sequence shown here is derived from an EMBL/GenBank/DDBJ whole genome shotgun (WGS) entry which is preliminary data.</text>
</comment>